<protein>
    <submittedName>
        <fullName evidence="1">Uncharacterized protein</fullName>
    </submittedName>
</protein>
<accession>A0A251UBL9</accession>
<reference evidence="2" key="1">
    <citation type="journal article" date="2017" name="Nature">
        <title>The sunflower genome provides insights into oil metabolism, flowering and Asterid evolution.</title>
        <authorList>
            <person name="Badouin H."/>
            <person name="Gouzy J."/>
            <person name="Grassa C.J."/>
            <person name="Murat F."/>
            <person name="Staton S.E."/>
            <person name="Cottret L."/>
            <person name="Lelandais-Briere C."/>
            <person name="Owens G.L."/>
            <person name="Carrere S."/>
            <person name="Mayjonade B."/>
            <person name="Legrand L."/>
            <person name="Gill N."/>
            <person name="Kane N.C."/>
            <person name="Bowers J.E."/>
            <person name="Hubner S."/>
            <person name="Bellec A."/>
            <person name="Berard A."/>
            <person name="Berges H."/>
            <person name="Blanchet N."/>
            <person name="Boniface M.C."/>
            <person name="Brunel D."/>
            <person name="Catrice O."/>
            <person name="Chaidir N."/>
            <person name="Claudel C."/>
            <person name="Donnadieu C."/>
            <person name="Faraut T."/>
            <person name="Fievet G."/>
            <person name="Helmstetter N."/>
            <person name="King M."/>
            <person name="Knapp S.J."/>
            <person name="Lai Z."/>
            <person name="Le Paslier M.C."/>
            <person name="Lippi Y."/>
            <person name="Lorenzon L."/>
            <person name="Mandel J.R."/>
            <person name="Marage G."/>
            <person name="Marchand G."/>
            <person name="Marquand E."/>
            <person name="Bret-Mestries E."/>
            <person name="Morien E."/>
            <person name="Nambeesan S."/>
            <person name="Nguyen T."/>
            <person name="Pegot-Espagnet P."/>
            <person name="Pouilly N."/>
            <person name="Raftis F."/>
            <person name="Sallet E."/>
            <person name="Schiex T."/>
            <person name="Thomas J."/>
            <person name="Vandecasteele C."/>
            <person name="Vares D."/>
            <person name="Vear F."/>
            <person name="Vautrin S."/>
            <person name="Crespi M."/>
            <person name="Mangin B."/>
            <person name="Burke J.M."/>
            <person name="Salse J."/>
            <person name="Munos S."/>
            <person name="Vincourt P."/>
            <person name="Rieseberg L.H."/>
            <person name="Langlade N.B."/>
        </authorList>
    </citation>
    <scope>NUCLEOTIDE SEQUENCE [LARGE SCALE GENOMIC DNA]</scope>
    <source>
        <strain evidence="2">cv. SF193</strain>
    </source>
</reference>
<proteinExistence type="predicted"/>
<dbReference type="EMBL" id="CM007896">
    <property type="protein sequence ID" value="OTG20514.1"/>
    <property type="molecule type" value="Genomic_DNA"/>
</dbReference>
<evidence type="ECO:0000313" key="1">
    <source>
        <dbReference type="EMBL" id="OTG20514.1"/>
    </source>
</evidence>
<name>A0A251UBL9_HELAN</name>
<sequence>MHGYVVDRVISEILVILNPNPLFTNHSHKKIQARTFTSLVLSSNHHHHHWQAIHHFRFRIFSTINTRSMAGRINMTQAQLTAFVNEQVVAALAAAQAGSIPCSLDSH</sequence>
<evidence type="ECO:0000313" key="2">
    <source>
        <dbReference type="Proteomes" id="UP000215914"/>
    </source>
</evidence>
<keyword evidence="2" id="KW-1185">Reference proteome</keyword>
<organism evidence="1 2">
    <name type="scientific">Helianthus annuus</name>
    <name type="common">Common sunflower</name>
    <dbReference type="NCBI Taxonomy" id="4232"/>
    <lineage>
        <taxon>Eukaryota</taxon>
        <taxon>Viridiplantae</taxon>
        <taxon>Streptophyta</taxon>
        <taxon>Embryophyta</taxon>
        <taxon>Tracheophyta</taxon>
        <taxon>Spermatophyta</taxon>
        <taxon>Magnoliopsida</taxon>
        <taxon>eudicotyledons</taxon>
        <taxon>Gunneridae</taxon>
        <taxon>Pentapetalae</taxon>
        <taxon>asterids</taxon>
        <taxon>campanulids</taxon>
        <taxon>Asterales</taxon>
        <taxon>Asteraceae</taxon>
        <taxon>Asteroideae</taxon>
        <taxon>Heliantheae alliance</taxon>
        <taxon>Heliantheae</taxon>
        <taxon>Helianthus</taxon>
    </lineage>
</organism>
<dbReference type="AlphaFoldDB" id="A0A251UBL9"/>
<gene>
    <name evidence="1" type="ORF">HannXRQ_Chr07g0193961</name>
</gene>
<dbReference type="Proteomes" id="UP000215914">
    <property type="component" value="Chromosome 7"/>
</dbReference>
<dbReference type="InParanoid" id="A0A251UBL9"/>